<dbReference type="OrthoDB" id="185373at2759"/>
<reference evidence="2 3" key="1">
    <citation type="journal article" date="2020" name="Nat. Food">
        <title>A phased Vanilla planifolia genome enables genetic improvement of flavour and production.</title>
        <authorList>
            <person name="Hasing T."/>
            <person name="Tang H."/>
            <person name="Brym M."/>
            <person name="Khazi F."/>
            <person name="Huang T."/>
            <person name="Chambers A.H."/>
        </authorList>
    </citation>
    <scope>NUCLEOTIDE SEQUENCE [LARGE SCALE GENOMIC DNA]</scope>
    <source>
        <tissue evidence="2">Leaf</tissue>
    </source>
</reference>
<gene>
    <name evidence="2" type="ORF">HPP92_008579</name>
</gene>
<evidence type="ECO:0000313" key="3">
    <source>
        <dbReference type="Proteomes" id="UP000636800"/>
    </source>
</evidence>
<evidence type="ECO:0000256" key="1">
    <source>
        <dbReference type="SAM" id="MobiDB-lite"/>
    </source>
</evidence>
<protein>
    <submittedName>
        <fullName evidence="2">Uncharacterized protein</fullName>
    </submittedName>
</protein>
<dbReference type="Proteomes" id="UP000636800">
    <property type="component" value="Unassembled WGS sequence"/>
</dbReference>
<dbReference type="AlphaFoldDB" id="A0A835RAQ0"/>
<keyword evidence="3" id="KW-1185">Reference proteome</keyword>
<name>A0A835RAQ0_VANPL</name>
<evidence type="ECO:0000313" key="2">
    <source>
        <dbReference type="EMBL" id="KAG0484500.1"/>
    </source>
</evidence>
<proteinExistence type="predicted"/>
<sequence length="226" mass="25488">MGGLLKKICFLSRSEENDLPLDGFFVIAFEQERPLLRPLSGLAKSSRLLASDKEEKDLDFPWKCFDKPLLAKGRWEMRQDISNRGPSSSSGSGGKAEEDASSNISDDDDPTELAECVLKEEKEPRSSSCSSMVPWLLGGEKEVSILQKICLELPYYVLLLNHAPSTFSKEKNRNGRLDKLINGFIYTGLDFRRRRGKREIRRYPFAGALSLSLSSIFVRTREEMSG</sequence>
<comment type="caution">
    <text evidence="2">The sequence shown here is derived from an EMBL/GenBank/DDBJ whole genome shotgun (WGS) entry which is preliminary data.</text>
</comment>
<feature type="region of interest" description="Disordered" evidence="1">
    <location>
        <begin position="80"/>
        <end position="110"/>
    </location>
</feature>
<accession>A0A835RAQ0</accession>
<dbReference type="EMBL" id="JADCNL010000004">
    <property type="protein sequence ID" value="KAG0484500.1"/>
    <property type="molecule type" value="Genomic_DNA"/>
</dbReference>
<organism evidence="2 3">
    <name type="scientific">Vanilla planifolia</name>
    <name type="common">Vanilla</name>
    <dbReference type="NCBI Taxonomy" id="51239"/>
    <lineage>
        <taxon>Eukaryota</taxon>
        <taxon>Viridiplantae</taxon>
        <taxon>Streptophyta</taxon>
        <taxon>Embryophyta</taxon>
        <taxon>Tracheophyta</taxon>
        <taxon>Spermatophyta</taxon>
        <taxon>Magnoliopsida</taxon>
        <taxon>Liliopsida</taxon>
        <taxon>Asparagales</taxon>
        <taxon>Orchidaceae</taxon>
        <taxon>Vanilloideae</taxon>
        <taxon>Vanilleae</taxon>
        <taxon>Vanilla</taxon>
    </lineage>
</organism>